<dbReference type="AlphaFoldDB" id="A0AA87ZGS6"/>
<proteinExistence type="predicted"/>
<comment type="caution">
    <text evidence="1">The sequence shown here is derived from an EMBL/GenBank/DDBJ whole genome shotgun (WGS) entry which is preliminary data.</text>
</comment>
<keyword evidence="2" id="KW-1185">Reference proteome</keyword>
<protein>
    <submittedName>
        <fullName evidence="1">Uncharacterized protein</fullName>
    </submittedName>
</protein>
<gene>
    <name evidence="1" type="ORF">TIFTF001_041726</name>
</gene>
<dbReference type="EMBL" id="BTGU01001989">
    <property type="protein sequence ID" value="GMN32420.1"/>
    <property type="molecule type" value="Genomic_DNA"/>
</dbReference>
<evidence type="ECO:0000313" key="1">
    <source>
        <dbReference type="EMBL" id="GMN32420.1"/>
    </source>
</evidence>
<sequence>MELDFKNCTGNRKILYRISGNNTEKEYSTQQCPGRIKLDIGHREHKQGKYNSAYSIGFVVFTCLTCSLINKNKIKYETMQVMMASELARVVPTRAKSGWTMVNNLLATDDARWKGEAWQTVKCGDQAATRFEFLCRYRTTLMVDAKVIALVGHITPVSGTAFVMDFNDERTTGGVDSFHCYDKVVELLYHRPYSGAVLAVRVAELLDLLCNSSGFQPTTKARVI</sequence>
<accession>A0AA87ZGS6</accession>
<organism evidence="1 2">
    <name type="scientific">Ficus carica</name>
    <name type="common">Common fig</name>
    <dbReference type="NCBI Taxonomy" id="3494"/>
    <lineage>
        <taxon>Eukaryota</taxon>
        <taxon>Viridiplantae</taxon>
        <taxon>Streptophyta</taxon>
        <taxon>Embryophyta</taxon>
        <taxon>Tracheophyta</taxon>
        <taxon>Spermatophyta</taxon>
        <taxon>Magnoliopsida</taxon>
        <taxon>eudicotyledons</taxon>
        <taxon>Gunneridae</taxon>
        <taxon>Pentapetalae</taxon>
        <taxon>rosids</taxon>
        <taxon>fabids</taxon>
        <taxon>Rosales</taxon>
        <taxon>Moraceae</taxon>
        <taxon>Ficeae</taxon>
        <taxon>Ficus</taxon>
    </lineage>
</organism>
<dbReference type="Proteomes" id="UP001187192">
    <property type="component" value="Unassembled WGS sequence"/>
</dbReference>
<reference evidence="1" key="1">
    <citation type="submission" date="2023-07" db="EMBL/GenBank/DDBJ databases">
        <title>draft genome sequence of fig (Ficus carica).</title>
        <authorList>
            <person name="Takahashi T."/>
            <person name="Nishimura K."/>
        </authorList>
    </citation>
    <scope>NUCLEOTIDE SEQUENCE</scope>
</reference>
<evidence type="ECO:0000313" key="2">
    <source>
        <dbReference type="Proteomes" id="UP001187192"/>
    </source>
</evidence>
<name>A0AA87ZGS6_FICCA</name>